<protein>
    <recommendedName>
        <fullName evidence="3">Phenylacetate-coenzyme A ligase</fullName>
    </recommendedName>
</protein>
<dbReference type="Proteomes" id="UP000008761">
    <property type="component" value="Unassembled WGS sequence"/>
</dbReference>
<accession>J0PS85</accession>
<evidence type="ECO:0008006" key="3">
    <source>
        <dbReference type="Google" id="ProtNLM"/>
    </source>
</evidence>
<organism evidence="1 2">
    <name type="scientific">Bartonella alsatica IBS 382</name>
    <dbReference type="NCBI Taxonomy" id="1094551"/>
    <lineage>
        <taxon>Bacteria</taxon>
        <taxon>Pseudomonadati</taxon>
        <taxon>Pseudomonadota</taxon>
        <taxon>Alphaproteobacteria</taxon>
        <taxon>Hyphomicrobiales</taxon>
        <taxon>Bartonellaceae</taxon>
        <taxon>Bartonella</taxon>
    </lineage>
</organism>
<dbReference type="InterPro" id="IPR042099">
    <property type="entry name" value="ANL_N_sf"/>
</dbReference>
<evidence type="ECO:0000313" key="1">
    <source>
        <dbReference type="EMBL" id="EJF75376.1"/>
    </source>
</evidence>
<dbReference type="EMBL" id="AIME01000004">
    <property type="protein sequence ID" value="EJF75376.1"/>
    <property type="molecule type" value="Genomic_DNA"/>
</dbReference>
<proteinExistence type="predicted"/>
<evidence type="ECO:0000313" key="2">
    <source>
        <dbReference type="Proteomes" id="UP000008761"/>
    </source>
</evidence>
<dbReference type="AlphaFoldDB" id="J0PS85"/>
<gene>
    <name evidence="1" type="ORF">MEC_00852</name>
</gene>
<dbReference type="STRING" id="1094551.MEC_00852"/>
<name>J0PS85_9HYPH</name>
<dbReference type="Gene3D" id="3.40.50.12780">
    <property type="entry name" value="N-terminal domain of ligase-like"/>
    <property type="match status" value="1"/>
</dbReference>
<reference evidence="1 2" key="1">
    <citation type="submission" date="2012-03" db="EMBL/GenBank/DDBJ databases">
        <title>The Genome Sequence of Bartonella alsatica IBS 382.</title>
        <authorList>
            <consortium name="The Broad Institute Genome Sequencing Platform"/>
            <consortium name="The Broad Institute Genome Sequencing Center for Infectious Disease"/>
            <person name="Feldgarden M."/>
            <person name="Kirby J."/>
            <person name="Kosoy M."/>
            <person name="Birtles R."/>
            <person name="Probert W.S."/>
            <person name="Chiaraviglio L."/>
            <person name="Young S.K."/>
            <person name="Zeng Q."/>
            <person name="Gargeya S."/>
            <person name="Fitzgerald M."/>
            <person name="Haas B."/>
            <person name="Abouelleil A."/>
            <person name="Alvarado L."/>
            <person name="Arachchi H.M."/>
            <person name="Berlin A."/>
            <person name="Chapman S.B."/>
            <person name="Gearin G."/>
            <person name="Goldberg J."/>
            <person name="Griggs A."/>
            <person name="Gujja S."/>
            <person name="Hansen M."/>
            <person name="Heiman D."/>
            <person name="Howarth C."/>
            <person name="Larimer J."/>
            <person name="Lui A."/>
            <person name="MacDonald P.J.P."/>
            <person name="McCowen C."/>
            <person name="Montmayeur A."/>
            <person name="Murphy C."/>
            <person name="Neiman D."/>
            <person name="Pearson M."/>
            <person name="Priest M."/>
            <person name="Roberts A."/>
            <person name="Saif S."/>
            <person name="Shea T."/>
            <person name="Sisk P."/>
            <person name="Stolte C."/>
            <person name="Sykes S."/>
            <person name="Wortman J."/>
            <person name="Nusbaum C."/>
            <person name="Birren B."/>
        </authorList>
    </citation>
    <scope>NUCLEOTIDE SEQUENCE [LARGE SCALE GENOMIC DNA]</scope>
    <source>
        <strain evidence="1 2">IBS 382</strain>
    </source>
</reference>
<dbReference type="HOGENOM" id="CLU_2314645_0_0_5"/>
<sequence length="99" mass="11510">MLKLKVRSNDVSLRTWKLQRLGELVDWAFTSVPFYRDLYKEIGYSVGEIRSYDDFTRLPIISREHLPFVGDLNSYHLSSHLLHDELRGLETTGSTGRPV</sequence>
<comment type="caution">
    <text evidence="1">The sequence shown here is derived from an EMBL/GenBank/DDBJ whole genome shotgun (WGS) entry which is preliminary data.</text>
</comment>